<feature type="domain" description="Aminoglycoside phosphotransferase" evidence="1">
    <location>
        <begin position="11"/>
        <end position="178"/>
    </location>
</feature>
<comment type="caution">
    <text evidence="2">The sequence shown here is derived from an EMBL/GenBank/DDBJ whole genome shotgun (WGS) entry which is preliminary data.</text>
</comment>
<accession>A0A941J7T3</accession>
<dbReference type="Pfam" id="PF01636">
    <property type="entry name" value="APH"/>
    <property type="match status" value="1"/>
</dbReference>
<sequence length="264" mass="28888">MKVTSPRRQDVAGTPARRWTPAQYRAAARRFGLAQGGLAVGHRHGPWGTGSLRAYLDGWAGRVDWALLEDDGAWRHPLVAQYFDATIRDYARRAHAERGEFVGWWEALPHTVCHNDAWCNNLFGAPETPGASAPVTAIDWSMAGYAPFGSDMGNLALDLLRPAADFTTLDAATFEGYVTGLRESGSRNEPRMVRLGMVLTAVKWAWLVPDVIARAADAFGTPAIHGEPPADTHNLFAERAAVLRRLAAWADEARTLADACFYGM</sequence>
<organism evidence="2 3">
    <name type="scientific">Streptomyces tuirus</name>
    <dbReference type="NCBI Taxonomy" id="68278"/>
    <lineage>
        <taxon>Bacteria</taxon>
        <taxon>Bacillati</taxon>
        <taxon>Actinomycetota</taxon>
        <taxon>Actinomycetes</taxon>
        <taxon>Kitasatosporales</taxon>
        <taxon>Streptomycetaceae</taxon>
        <taxon>Streptomyces</taxon>
    </lineage>
</organism>
<dbReference type="AlphaFoldDB" id="A0A941J7T3"/>
<dbReference type="EMBL" id="JAGTPG010000002">
    <property type="protein sequence ID" value="MBR8642179.1"/>
    <property type="molecule type" value="Genomic_DNA"/>
</dbReference>
<reference evidence="2 3" key="1">
    <citation type="submission" date="2021-04" db="EMBL/GenBank/DDBJ databases">
        <title>Characterization of the biosynthetic gene cluster of new lipopeptides with antitumor activity in the genome of the marine Streptomyces PHM034.</title>
        <authorList>
            <person name="Ceniceros A."/>
            <person name="Canedo L."/>
            <person name="Mendez C."/>
            <person name="Olano C."/>
            <person name="Schleissner C."/>
            <person name="Cuevas C."/>
            <person name="De La Calle F."/>
            <person name="Salas J.A."/>
        </authorList>
    </citation>
    <scope>NUCLEOTIDE SEQUENCE [LARGE SCALE GENOMIC DNA]</scope>
    <source>
        <strain evidence="2 3">PHM034</strain>
    </source>
</reference>
<gene>
    <name evidence="2" type="ORF">KEF29_29765</name>
</gene>
<dbReference type="Gene3D" id="3.90.1200.10">
    <property type="match status" value="1"/>
</dbReference>
<keyword evidence="3" id="KW-1185">Reference proteome</keyword>
<evidence type="ECO:0000313" key="3">
    <source>
        <dbReference type="Proteomes" id="UP000682308"/>
    </source>
</evidence>
<evidence type="ECO:0000259" key="1">
    <source>
        <dbReference type="Pfam" id="PF01636"/>
    </source>
</evidence>
<dbReference type="InterPro" id="IPR002575">
    <property type="entry name" value="Aminoglycoside_PTrfase"/>
</dbReference>
<dbReference type="InterPro" id="IPR011009">
    <property type="entry name" value="Kinase-like_dom_sf"/>
</dbReference>
<proteinExistence type="predicted"/>
<dbReference type="Proteomes" id="UP000682308">
    <property type="component" value="Unassembled WGS sequence"/>
</dbReference>
<protein>
    <recommendedName>
        <fullName evidence="1">Aminoglycoside phosphotransferase domain-containing protein</fullName>
    </recommendedName>
</protein>
<evidence type="ECO:0000313" key="2">
    <source>
        <dbReference type="EMBL" id="MBR8642179.1"/>
    </source>
</evidence>
<name>A0A941J7T3_9ACTN</name>
<dbReference type="SUPFAM" id="SSF56112">
    <property type="entry name" value="Protein kinase-like (PK-like)"/>
    <property type="match status" value="1"/>
</dbReference>